<evidence type="ECO:0000256" key="2">
    <source>
        <dbReference type="ARBA" id="ARBA00022448"/>
    </source>
</evidence>
<feature type="transmembrane region" description="Helical" evidence="8">
    <location>
        <begin position="217"/>
        <end position="235"/>
    </location>
</feature>
<dbReference type="GO" id="GO:0005886">
    <property type="term" value="C:plasma membrane"/>
    <property type="evidence" value="ECO:0007669"/>
    <property type="project" value="UniProtKB-SubCell"/>
</dbReference>
<evidence type="ECO:0000313" key="10">
    <source>
        <dbReference type="Proteomes" id="UP000076577"/>
    </source>
</evidence>
<keyword evidence="2" id="KW-0813">Transport</keyword>
<evidence type="ECO:0000256" key="8">
    <source>
        <dbReference type="SAM" id="Phobius"/>
    </source>
</evidence>
<feature type="transmembrane region" description="Helical" evidence="8">
    <location>
        <begin position="68"/>
        <end position="85"/>
    </location>
</feature>
<evidence type="ECO:0000256" key="3">
    <source>
        <dbReference type="ARBA" id="ARBA00022475"/>
    </source>
</evidence>
<keyword evidence="6 8" id="KW-1133">Transmembrane helix</keyword>
<sequence>MTKLFHATPENCMPTKRGLDQVYSTLPVMVFALFYVPAALLMAFVLLQTYAEKAEEISDRILRISSRMLFALMMFFVLAALSHPLPNKLVLARSENTTILSFLAETLNAPAVSTLGPIIAVTAIYSSFLTFYLGSNEALVGLLKAASPELVNIVGDRKVRVLLVVFFFVTIWLAASLEPPIISAIADLFAPFIAIILFLLPMYAIRTVPALAKYKGALSNIFVTIAGLVTVSATLRNFF</sequence>
<evidence type="ECO:0000256" key="1">
    <source>
        <dbReference type="ARBA" id="ARBA00004429"/>
    </source>
</evidence>
<dbReference type="PANTHER" id="PTHR35334:SF2">
    <property type="entry name" value="SERINE TRANSPORTER SDAC"/>
    <property type="match status" value="1"/>
</dbReference>
<dbReference type="AlphaFoldDB" id="A0A165W9W9"/>
<feature type="transmembrane region" description="Helical" evidence="8">
    <location>
        <begin position="181"/>
        <end position="205"/>
    </location>
</feature>
<evidence type="ECO:0000256" key="4">
    <source>
        <dbReference type="ARBA" id="ARBA00022519"/>
    </source>
</evidence>
<dbReference type="STRING" id="989403.SAMN05421798_1233"/>
<evidence type="ECO:0000313" key="9">
    <source>
        <dbReference type="EMBL" id="KZL16264.1"/>
    </source>
</evidence>
<keyword evidence="4" id="KW-0997">Cell inner membrane</keyword>
<protein>
    <submittedName>
        <fullName evidence="9">Serine transporter</fullName>
    </submittedName>
</protein>
<gene>
    <name evidence="9" type="primary">sdaC_1</name>
    <name evidence="9" type="ORF">PsAD2_03447</name>
</gene>
<dbReference type="InterPro" id="IPR018227">
    <property type="entry name" value="Amino_acid_transport_2"/>
</dbReference>
<dbReference type="Proteomes" id="UP000076577">
    <property type="component" value="Unassembled WGS sequence"/>
</dbReference>
<dbReference type="PANTHER" id="PTHR35334">
    <property type="entry name" value="SERINE TRANSPORTER"/>
    <property type="match status" value="1"/>
</dbReference>
<accession>A0A165W9W9</accession>
<dbReference type="GO" id="GO:0003333">
    <property type="term" value="P:amino acid transmembrane transport"/>
    <property type="evidence" value="ECO:0007669"/>
    <property type="project" value="InterPro"/>
</dbReference>
<evidence type="ECO:0000256" key="5">
    <source>
        <dbReference type="ARBA" id="ARBA00022692"/>
    </source>
</evidence>
<reference evidence="9 10" key="1">
    <citation type="journal article" date="2016" name="Front. Microbiol.">
        <title>Comparative Genomic Analysis Reveals a Diverse Repertoire of Genes Involved in Prokaryote-Eukaryote Interactions within the Pseudovibrio Genus.</title>
        <authorList>
            <person name="Romano S."/>
            <person name="Fernandez-Guerra A."/>
            <person name="Reen F.J."/>
            <person name="Glockner F.O."/>
            <person name="Crowley S.P."/>
            <person name="O'Sullivan O."/>
            <person name="Cotter P.D."/>
            <person name="Adams C."/>
            <person name="Dobson A.D."/>
            <person name="O'Gara F."/>
        </authorList>
    </citation>
    <scope>NUCLEOTIDE SEQUENCE [LARGE SCALE GENOMIC DNA]</scope>
    <source>
        <strain evidence="9 10">Ad2</strain>
    </source>
</reference>
<feature type="transmembrane region" description="Helical" evidence="8">
    <location>
        <begin position="115"/>
        <end position="134"/>
    </location>
</feature>
<dbReference type="PATRIC" id="fig|989403.3.peg.3714"/>
<comment type="subcellular location">
    <subcellularLocation>
        <location evidence="1">Cell inner membrane</location>
        <topology evidence="1">Multi-pass membrane protein</topology>
    </subcellularLocation>
</comment>
<evidence type="ECO:0000256" key="7">
    <source>
        <dbReference type="ARBA" id="ARBA00023136"/>
    </source>
</evidence>
<feature type="transmembrane region" description="Helical" evidence="8">
    <location>
        <begin position="26"/>
        <end position="47"/>
    </location>
</feature>
<organism evidence="9 10">
    <name type="scientific">Pseudovibrio axinellae</name>
    <dbReference type="NCBI Taxonomy" id="989403"/>
    <lineage>
        <taxon>Bacteria</taxon>
        <taxon>Pseudomonadati</taxon>
        <taxon>Pseudomonadota</taxon>
        <taxon>Alphaproteobacteria</taxon>
        <taxon>Hyphomicrobiales</taxon>
        <taxon>Stappiaceae</taxon>
        <taxon>Pseudovibrio</taxon>
    </lineage>
</organism>
<proteinExistence type="predicted"/>
<feature type="transmembrane region" description="Helical" evidence="8">
    <location>
        <begin position="159"/>
        <end position="175"/>
    </location>
</feature>
<keyword evidence="5 8" id="KW-0812">Transmembrane</keyword>
<keyword evidence="7 8" id="KW-0472">Membrane</keyword>
<name>A0A165W9W9_9HYPH</name>
<keyword evidence="3" id="KW-1003">Cell membrane</keyword>
<keyword evidence="10" id="KW-1185">Reference proteome</keyword>
<dbReference type="EMBL" id="LMCB01000049">
    <property type="protein sequence ID" value="KZL16264.1"/>
    <property type="molecule type" value="Genomic_DNA"/>
</dbReference>
<evidence type="ECO:0000256" key="6">
    <source>
        <dbReference type="ARBA" id="ARBA00022989"/>
    </source>
</evidence>
<comment type="caution">
    <text evidence="9">The sequence shown here is derived from an EMBL/GenBank/DDBJ whole genome shotgun (WGS) entry which is preliminary data.</text>
</comment>